<dbReference type="Gene3D" id="1.10.10.60">
    <property type="entry name" value="Homeodomain-like"/>
    <property type="match status" value="1"/>
</dbReference>
<evidence type="ECO:0000256" key="1">
    <source>
        <dbReference type="ARBA" id="ARBA00009964"/>
    </source>
</evidence>
<dbReference type="InterPro" id="IPR002514">
    <property type="entry name" value="Transposase_8"/>
</dbReference>
<gene>
    <name evidence="2" type="ORF">C5469_21045</name>
</gene>
<dbReference type="AlphaFoldDB" id="A0A7X5QHX3"/>
<dbReference type="GO" id="GO:0006313">
    <property type="term" value="P:DNA transposition"/>
    <property type="evidence" value="ECO:0007669"/>
    <property type="project" value="InterPro"/>
</dbReference>
<dbReference type="InterPro" id="IPR009057">
    <property type="entry name" value="Homeodomain-like_sf"/>
</dbReference>
<dbReference type="GO" id="GO:0003677">
    <property type="term" value="F:DNA binding"/>
    <property type="evidence" value="ECO:0007669"/>
    <property type="project" value="InterPro"/>
</dbReference>
<dbReference type="EMBL" id="PUJW01000040">
    <property type="protein sequence ID" value="NHB94485.1"/>
    <property type="molecule type" value="Genomic_DNA"/>
</dbReference>
<accession>A0A7X5QHX3</accession>
<name>A0A7X5QHX3_9GAMM</name>
<reference evidence="2 3" key="1">
    <citation type="submission" date="2018-02" db="EMBL/GenBank/DDBJ databases">
        <authorList>
            <person name="Machado R.A."/>
        </authorList>
    </citation>
    <scope>NUCLEOTIDE SEQUENCE [LARGE SCALE GENOMIC DNA]</scope>
    <source>
        <strain evidence="2 3">DSM 19724</strain>
    </source>
</reference>
<sequence length="95" mass="10735">MKRKSPPKFTDNFKREAVNLIVEQGYTVPLAAETLGISTKLLYTWRKQAMEQAKPGALTSEERQELLQLRKETQQPPTEVGGLVINGLKVRIRIG</sequence>
<evidence type="ECO:0000313" key="3">
    <source>
        <dbReference type="Proteomes" id="UP000591844"/>
    </source>
</evidence>
<proteinExistence type="inferred from homology"/>
<evidence type="ECO:0000313" key="2">
    <source>
        <dbReference type="EMBL" id="NHB94485.1"/>
    </source>
</evidence>
<organism evidence="2 3">
    <name type="scientific">Photorhabdus cinerea</name>
    <dbReference type="NCBI Taxonomy" id="471575"/>
    <lineage>
        <taxon>Bacteria</taxon>
        <taxon>Pseudomonadati</taxon>
        <taxon>Pseudomonadota</taxon>
        <taxon>Gammaproteobacteria</taxon>
        <taxon>Enterobacterales</taxon>
        <taxon>Morganellaceae</taxon>
        <taxon>Photorhabdus</taxon>
    </lineage>
</organism>
<keyword evidence="3" id="KW-1185">Reference proteome</keyword>
<dbReference type="Pfam" id="PF01527">
    <property type="entry name" value="HTH_Tnp_1"/>
    <property type="match status" value="1"/>
</dbReference>
<dbReference type="GO" id="GO:0004803">
    <property type="term" value="F:transposase activity"/>
    <property type="evidence" value="ECO:0007669"/>
    <property type="project" value="InterPro"/>
</dbReference>
<dbReference type="Proteomes" id="UP000591844">
    <property type="component" value="Unassembled WGS sequence"/>
</dbReference>
<protein>
    <recommendedName>
        <fullName evidence="4">Transposase</fullName>
    </recommendedName>
</protein>
<evidence type="ECO:0008006" key="4">
    <source>
        <dbReference type="Google" id="ProtNLM"/>
    </source>
</evidence>
<comment type="similarity">
    <text evidence="1">Belongs to the transposase 8 family.</text>
</comment>
<dbReference type="SUPFAM" id="SSF46689">
    <property type="entry name" value="Homeodomain-like"/>
    <property type="match status" value="1"/>
</dbReference>
<comment type="caution">
    <text evidence="2">The sequence shown here is derived from an EMBL/GenBank/DDBJ whole genome shotgun (WGS) entry which is preliminary data.</text>
</comment>
<dbReference type="RefSeq" id="WP_166310429.1">
    <property type="nucleotide sequence ID" value="NZ_CAWPIB010000040.1"/>
</dbReference>